<dbReference type="InterPro" id="IPR027417">
    <property type="entry name" value="P-loop_NTPase"/>
</dbReference>
<accession>A0ABY2UWB1</accession>
<sequence>MTRQAPIPIILLTGFLGAGKTTWLSRALRHESAGRTAVLVNEFGEVGIDHLLVGTIAPDTVLLNSGCICCQIRGELKDAILDVITRAKRGEIPTFEKIVIETTGLADPSQILSTLMFDPVLHNQVSLQHVVTVADAQNGATIHSAQPEWVGQIAAASVLLLTKADLVSSSKLQALRMRLALVNPTAEQLVAQDCPGFRDIDGTGDSHLPTVNFDRSSQHQDGTGAQTLSLTLERPMDWVKFIVWLSALIHRHGAKLLRVKCLLNTEETGPVLIDGVGHTLHHPRHLDSEVASDEKSRLVFIARDLDMTQLRLSFEKFVGT</sequence>
<dbReference type="Proteomes" id="UP000305041">
    <property type="component" value="Unassembled WGS sequence"/>
</dbReference>
<keyword evidence="1" id="KW-0547">Nucleotide-binding</keyword>
<dbReference type="InterPro" id="IPR011629">
    <property type="entry name" value="CobW-like_C"/>
</dbReference>
<dbReference type="EMBL" id="VAUA01000004">
    <property type="protein sequence ID" value="TLP65786.1"/>
    <property type="molecule type" value="Genomic_DNA"/>
</dbReference>
<comment type="catalytic activity">
    <reaction evidence="6">
        <text>GTP + H2O = GDP + phosphate + H(+)</text>
        <dbReference type="Rhea" id="RHEA:19669"/>
        <dbReference type="ChEBI" id="CHEBI:15377"/>
        <dbReference type="ChEBI" id="CHEBI:15378"/>
        <dbReference type="ChEBI" id="CHEBI:37565"/>
        <dbReference type="ChEBI" id="CHEBI:43474"/>
        <dbReference type="ChEBI" id="CHEBI:58189"/>
    </reaction>
    <physiologicalReaction direction="left-to-right" evidence="6">
        <dbReference type="Rhea" id="RHEA:19670"/>
    </physiologicalReaction>
</comment>
<reference evidence="8 9" key="1">
    <citation type="submission" date="2019-05" db="EMBL/GenBank/DDBJ databases">
        <title>Draft genome sequence of Pelagicola sp. DSW4-44.</title>
        <authorList>
            <person name="Oh J."/>
        </authorList>
    </citation>
    <scope>NUCLEOTIDE SEQUENCE [LARGE SCALE GENOMIC DNA]</scope>
    <source>
        <strain evidence="8 9">DSW4-44</strain>
    </source>
</reference>
<dbReference type="SUPFAM" id="SSF90002">
    <property type="entry name" value="Hypothetical protein YjiA, C-terminal domain"/>
    <property type="match status" value="1"/>
</dbReference>
<protein>
    <submittedName>
        <fullName evidence="8">GTP-binding protein</fullName>
    </submittedName>
</protein>
<dbReference type="CDD" id="cd03112">
    <property type="entry name" value="CobW-like"/>
    <property type="match status" value="1"/>
</dbReference>
<dbReference type="InterPro" id="IPR003495">
    <property type="entry name" value="CobW/HypB/UreG_nucleotide-bd"/>
</dbReference>
<dbReference type="SUPFAM" id="SSF52540">
    <property type="entry name" value="P-loop containing nucleoside triphosphate hydrolases"/>
    <property type="match status" value="1"/>
</dbReference>
<gene>
    <name evidence="8" type="ORF">FEE96_09820</name>
</gene>
<dbReference type="InterPro" id="IPR051316">
    <property type="entry name" value="Zinc-reg_GTPase_activator"/>
</dbReference>
<evidence type="ECO:0000256" key="2">
    <source>
        <dbReference type="ARBA" id="ARBA00022801"/>
    </source>
</evidence>
<name>A0ABY2UWB1_9RHOB</name>
<dbReference type="RefSeq" id="WP_138162853.1">
    <property type="nucleotide sequence ID" value="NZ_VAUA01000004.1"/>
</dbReference>
<dbReference type="PANTHER" id="PTHR13748:SF62">
    <property type="entry name" value="COBW DOMAIN-CONTAINING PROTEIN"/>
    <property type="match status" value="1"/>
</dbReference>
<keyword evidence="2" id="KW-0378">Hydrolase</keyword>
<evidence type="ECO:0000256" key="6">
    <source>
        <dbReference type="ARBA" id="ARBA00049117"/>
    </source>
</evidence>
<dbReference type="Pfam" id="PF07683">
    <property type="entry name" value="CobW_C"/>
    <property type="match status" value="1"/>
</dbReference>
<evidence type="ECO:0000256" key="4">
    <source>
        <dbReference type="ARBA" id="ARBA00034320"/>
    </source>
</evidence>
<proteinExistence type="inferred from homology"/>
<dbReference type="Gene3D" id="3.40.50.300">
    <property type="entry name" value="P-loop containing nucleotide triphosphate hydrolases"/>
    <property type="match status" value="1"/>
</dbReference>
<dbReference type="Pfam" id="PF02492">
    <property type="entry name" value="cobW"/>
    <property type="match status" value="1"/>
</dbReference>
<dbReference type="PANTHER" id="PTHR13748">
    <property type="entry name" value="COBW-RELATED"/>
    <property type="match status" value="1"/>
</dbReference>
<feature type="domain" description="CobW C-terminal" evidence="7">
    <location>
        <begin position="225"/>
        <end position="318"/>
    </location>
</feature>
<keyword evidence="9" id="KW-1185">Reference proteome</keyword>
<dbReference type="SMART" id="SM00833">
    <property type="entry name" value="CobW_C"/>
    <property type="match status" value="1"/>
</dbReference>
<evidence type="ECO:0000259" key="7">
    <source>
        <dbReference type="SMART" id="SM00833"/>
    </source>
</evidence>
<evidence type="ECO:0000313" key="8">
    <source>
        <dbReference type="EMBL" id="TLP65786.1"/>
    </source>
</evidence>
<keyword evidence="3" id="KW-0143">Chaperone</keyword>
<evidence type="ECO:0000256" key="3">
    <source>
        <dbReference type="ARBA" id="ARBA00023186"/>
    </source>
</evidence>
<dbReference type="Gene3D" id="3.30.1220.10">
    <property type="entry name" value="CobW-like, C-terminal domain"/>
    <property type="match status" value="1"/>
</dbReference>
<evidence type="ECO:0000313" key="9">
    <source>
        <dbReference type="Proteomes" id="UP000305041"/>
    </source>
</evidence>
<evidence type="ECO:0000256" key="5">
    <source>
        <dbReference type="ARBA" id="ARBA00045658"/>
    </source>
</evidence>
<comment type="function">
    <text evidence="5">Zinc chaperone that directly transfers zinc cofactor to target proteins, thereby activating them. Zinc is transferred from the CXCC motif in the GTPase domain to the zinc binding site in target proteins in a process requiring GTP hydrolysis.</text>
</comment>
<dbReference type="InterPro" id="IPR036627">
    <property type="entry name" value="CobW-likC_sf"/>
</dbReference>
<comment type="similarity">
    <text evidence="4">Belongs to the SIMIBI class G3E GTPase family. ZNG1 subfamily.</text>
</comment>
<evidence type="ECO:0000256" key="1">
    <source>
        <dbReference type="ARBA" id="ARBA00022741"/>
    </source>
</evidence>
<organism evidence="8 9">
    <name type="scientific">Parasedimentitalea maritima</name>
    <dbReference type="NCBI Taxonomy" id="2578117"/>
    <lineage>
        <taxon>Bacteria</taxon>
        <taxon>Pseudomonadati</taxon>
        <taxon>Pseudomonadota</taxon>
        <taxon>Alphaproteobacteria</taxon>
        <taxon>Rhodobacterales</taxon>
        <taxon>Paracoccaceae</taxon>
        <taxon>Parasedimentitalea</taxon>
    </lineage>
</organism>
<comment type="caution">
    <text evidence="8">The sequence shown here is derived from an EMBL/GenBank/DDBJ whole genome shotgun (WGS) entry which is preliminary data.</text>
</comment>